<comment type="caution">
    <text evidence="2">The sequence shown here is derived from an EMBL/GenBank/DDBJ whole genome shotgun (WGS) entry which is preliminary data.</text>
</comment>
<evidence type="ECO:0000259" key="1">
    <source>
        <dbReference type="Pfam" id="PF12867"/>
    </source>
</evidence>
<sequence>MDNRQVIEGLRKYCEFLENLRTIHSDIADNPRMEGKWSIKQIICHLYRWDIHLTQTIFPKGVINEAVTFPDHDEYNAQSEAYAATVNFTELLTLSLKARNQLIDELARHEKFLQHPITVNGLTHCPNSGSVYTLNYLMTEFIDHDQHHMKQIKQYLTLSETK</sequence>
<dbReference type="AlphaFoldDB" id="A0A3A1RC19"/>
<dbReference type="Gene3D" id="1.20.120.450">
    <property type="entry name" value="dinb family like domain"/>
    <property type="match status" value="1"/>
</dbReference>
<evidence type="ECO:0000313" key="2">
    <source>
        <dbReference type="EMBL" id="RIW38473.1"/>
    </source>
</evidence>
<gene>
    <name evidence="2" type="ORF">D3H55_02760</name>
</gene>
<dbReference type="RefSeq" id="WP_119545371.1">
    <property type="nucleotide sequence ID" value="NZ_QXIR01000002.1"/>
</dbReference>
<keyword evidence="3" id="KW-1185">Reference proteome</keyword>
<name>A0A3A1RC19_9BACI</name>
<protein>
    <submittedName>
        <fullName evidence="2">DinB family protein</fullName>
    </submittedName>
</protein>
<dbReference type="InterPro" id="IPR024775">
    <property type="entry name" value="DinB-like"/>
</dbReference>
<proteinExistence type="predicted"/>
<dbReference type="EMBL" id="QXIR01000002">
    <property type="protein sequence ID" value="RIW38473.1"/>
    <property type="molecule type" value="Genomic_DNA"/>
</dbReference>
<accession>A0A3A1RC19</accession>
<feature type="domain" description="DinB-like" evidence="1">
    <location>
        <begin position="28"/>
        <end position="152"/>
    </location>
</feature>
<dbReference type="SUPFAM" id="SSF109854">
    <property type="entry name" value="DinB/YfiT-like putative metalloenzymes"/>
    <property type="match status" value="1"/>
</dbReference>
<dbReference type="Proteomes" id="UP000265801">
    <property type="component" value="Unassembled WGS sequence"/>
</dbReference>
<organism evidence="2 3">
    <name type="scientific">Bacillus salacetis</name>
    <dbReference type="NCBI Taxonomy" id="2315464"/>
    <lineage>
        <taxon>Bacteria</taxon>
        <taxon>Bacillati</taxon>
        <taxon>Bacillota</taxon>
        <taxon>Bacilli</taxon>
        <taxon>Bacillales</taxon>
        <taxon>Bacillaceae</taxon>
        <taxon>Bacillus</taxon>
    </lineage>
</organism>
<dbReference type="OrthoDB" id="2964295at2"/>
<reference evidence="2 3" key="1">
    <citation type="submission" date="2018-09" db="EMBL/GenBank/DDBJ databases">
        <title>Bacillus saliacetes sp. nov., isolated from Thai shrimp paste (Ka-pi).</title>
        <authorList>
            <person name="Daroonpunt R."/>
            <person name="Tanasupawat S."/>
            <person name="Yiamsombut S."/>
        </authorList>
    </citation>
    <scope>NUCLEOTIDE SEQUENCE [LARGE SCALE GENOMIC DNA]</scope>
    <source>
        <strain evidence="2 3">SKP7-4</strain>
    </source>
</reference>
<evidence type="ECO:0000313" key="3">
    <source>
        <dbReference type="Proteomes" id="UP000265801"/>
    </source>
</evidence>
<dbReference type="InterPro" id="IPR034660">
    <property type="entry name" value="DinB/YfiT-like"/>
</dbReference>
<dbReference type="Pfam" id="PF12867">
    <property type="entry name" value="DinB_2"/>
    <property type="match status" value="1"/>
</dbReference>